<organism evidence="3 4">
    <name type="scientific">Calothrix parasitica NIES-267</name>
    <dbReference type="NCBI Taxonomy" id="1973488"/>
    <lineage>
        <taxon>Bacteria</taxon>
        <taxon>Bacillati</taxon>
        <taxon>Cyanobacteriota</taxon>
        <taxon>Cyanophyceae</taxon>
        <taxon>Nostocales</taxon>
        <taxon>Calotrichaceae</taxon>
        <taxon>Calothrix</taxon>
    </lineage>
</organism>
<sequence length="424" mass="46644">MTTLPKLANLRRTELKNGIVLLVTENSAADVIATRIFIRAGSCYENPEKAGLASLLGAVLTKGCDGLSSFEIAERVESVGASLSADTATDYFVLSLKTVTADFTAMLELATTILRSPTFPLAEVEMEKRIALQDVRLQKEQPFSVAFEQLRQVMYENHPYASSGMGDETTISNLTRDDLVKFYQTYFRPDNIVISIAGRISEEDAEQQIDKLFGDWQNPVNTQPPTMDVSFPQTKPQQVITPQATQQSVIMLGYLGASVHSSDYAALKLLSTYLGNGLSSRLFVELREKLGLAYDVSAFYPTRQFSSSFVVYMGTAPENTVIALEGLRREVDLLSSSKLEENALQAAKNKILGQYALGKQTNGQIAQIYGWYEIIGLGIAFDQKFQEDIAALSSLDTITAASQYLKEPFVSVIGQEKAISRVIT</sequence>
<evidence type="ECO:0000259" key="2">
    <source>
        <dbReference type="Pfam" id="PF05193"/>
    </source>
</evidence>
<dbReference type="Pfam" id="PF00675">
    <property type="entry name" value="Peptidase_M16"/>
    <property type="match status" value="1"/>
</dbReference>
<dbReference type="InterPro" id="IPR050361">
    <property type="entry name" value="MPP/UQCRC_Complex"/>
</dbReference>
<dbReference type="PANTHER" id="PTHR11851:SF224">
    <property type="entry name" value="PROCESSING PROTEASE"/>
    <property type="match status" value="1"/>
</dbReference>
<dbReference type="Proteomes" id="UP000218418">
    <property type="component" value="Chromosome"/>
</dbReference>
<dbReference type="GO" id="GO:0046872">
    <property type="term" value="F:metal ion binding"/>
    <property type="evidence" value="ECO:0007669"/>
    <property type="project" value="InterPro"/>
</dbReference>
<dbReference type="EMBL" id="AP018227">
    <property type="protein sequence ID" value="BAY86605.1"/>
    <property type="molecule type" value="Genomic_DNA"/>
</dbReference>
<evidence type="ECO:0000313" key="4">
    <source>
        <dbReference type="Proteomes" id="UP000218418"/>
    </source>
</evidence>
<dbReference type="SUPFAM" id="SSF63411">
    <property type="entry name" value="LuxS/MPP-like metallohydrolase"/>
    <property type="match status" value="2"/>
</dbReference>
<proteinExistence type="predicted"/>
<dbReference type="PANTHER" id="PTHR11851">
    <property type="entry name" value="METALLOPROTEASE"/>
    <property type="match status" value="1"/>
</dbReference>
<dbReference type="Pfam" id="PF05193">
    <property type="entry name" value="Peptidase_M16_C"/>
    <property type="match status" value="1"/>
</dbReference>
<dbReference type="OrthoDB" id="9811314at2"/>
<evidence type="ECO:0000313" key="3">
    <source>
        <dbReference type="EMBL" id="BAY86605.1"/>
    </source>
</evidence>
<feature type="domain" description="Peptidase M16 N-terminal" evidence="1">
    <location>
        <begin position="23"/>
        <end position="166"/>
    </location>
</feature>
<dbReference type="InterPro" id="IPR011249">
    <property type="entry name" value="Metalloenz_LuxS/M16"/>
</dbReference>
<protein>
    <submittedName>
        <fullName evidence="3">Peptidase M16 domain-containing protein</fullName>
    </submittedName>
</protein>
<reference evidence="3 4" key="1">
    <citation type="submission" date="2017-06" db="EMBL/GenBank/DDBJ databases">
        <title>Genome sequencing of cyanobaciteial culture collection at National Institute for Environmental Studies (NIES).</title>
        <authorList>
            <person name="Hirose Y."/>
            <person name="Shimura Y."/>
            <person name="Fujisawa T."/>
            <person name="Nakamura Y."/>
            <person name="Kawachi M."/>
        </authorList>
    </citation>
    <scope>NUCLEOTIDE SEQUENCE [LARGE SCALE GENOMIC DNA]</scope>
    <source>
        <strain evidence="3 4">NIES-267</strain>
    </source>
</reference>
<evidence type="ECO:0000259" key="1">
    <source>
        <dbReference type="Pfam" id="PF00675"/>
    </source>
</evidence>
<dbReference type="InterPro" id="IPR011765">
    <property type="entry name" value="Pept_M16_N"/>
</dbReference>
<feature type="domain" description="Peptidase M16 C-terminal" evidence="2">
    <location>
        <begin position="173"/>
        <end position="350"/>
    </location>
</feature>
<gene>
    <name evidence="3" type="ORF">NIES267_61150</name>
</gene>
<dbReference type="Gene3D" id="3.30.830.10">
    <property type="entry name" value="Metalloenzyme, LuxS/M16 peptidase-like"/>
    <property type="match status" value="2"/>
</dbReference>
<name>A0A1Z4LZE6_9CYAN</name>
<dbReference type="InterPro" id="IPR007863">
    <property type="entry name" value="Peptidase_M16_C"/>
</dbReference>
<accession>A0A1Z4LZE6</accession>
<dbReference type="AlphaFoldDB" id="A0A1Z4LZE6"/>
<keyword evidence="4" id="KW-1185">Reference proteome</keyword>